<dbReference type="UniPathway" id="UPA00261">
    <property type="reaction ID" value="UER00373"/>
</dbReference>
<dbReference type="InterPro" id="IPR005933">
    <property type="entry name" value="PutA_C"/>
</dbReference>
<protein>
    <recommendedName>
        <fullName evidence="18">Bifunctional protein PutA</fullName>
    </recommendedName>
    <domain>
        <recommendedName>
            <fullName evidence="18">Proline dehydrogenase</fullName>
            <ecNumber evidence="18">1.5.5.2</ecNumber>
        </recommendedName>
        <alternativeName>
            <fullName evidence="18">Proline oxidase</fullName>
        </alternativeName>
    </domain>
    <domain>
        <recommendedName>
            <fullName evidence="18">Delta-1-pyrroline-5-carboxylate dehydrogenase</fullName>
            <shortName evidence="18">P5C dehydrogenase</shortName>
            <ecNumber evidence="18">1.2.1.88</ecNumber>
        </recommendedName>
        <alternativeName>
            <fullName evidence="18">L-glutamate gamma-semialdehyde dehydrogenase</fullName>
        </alternativeName>
    </domain>
</protein>
<dbReference type="InterPro" id="IPR025703">
    <property type="entry name" value="Bifunct_PutA"/>
</dbReference>
<evidence type="ECO:0000256" key="12">
    <source>
        <dbReference type="ARBA" id="ARBA00023163"/>
    </source>
</evidence>
<dbReference type="InterPro" id="IPR024089">
    <property type="entry name" value="PRODH_PutA_dom_I/II"/>
</dbReference>
<dbReference type="GO" id="GO:0003700">
    <property type="term" value="F:DNA-binding transcription factor activity"/>
    <property type="evidence" value="ECO:0007669"/>
    <property type="project" value="InterPro"/>
</dbReference>
<keyword evidence="5 18" id="KW-0285">Flavoprotein</keyword>
<comment type="cofactor">
    <cofactor evidence="1 18">
        <name>FAD</name>
        <dbReference type="ChEBI" id="CHEBI:57692"/>
    </cofactor>
</comment>
<feature type="domain" description="Proline dehydrogenase" evidence="21">
    <location>
        <begin position="188"/>
        <end position="484"/>
    </location>
</feature>
<dbReference type="Gene3D" id="3.40.605.10">
    <property type="entry name" value="Aldehyde Dehydrogenase, Chain A, domain 1"/>
    <property type="match status" value="1"/>
</dbReference>
<keyword evidence="6 18" id="KW-0274">FAD</keyword>
<feature type="domain" description="Aldehyde dehydrogenase" evidence="20">
    <location>
        <begin position="572"/>
        <end position="1012"/>
    </location>
</feature>
<keyword evidence="4 18" id="KW-0678">Repressor</keyword>
<dbReference type="NCBIfam" id="NF008869">
    <property type="entry name" value="PRK11904.1"/>
    <property type="match status" value="1"/>
</dbReference>
<dbReference type="GO" id="GO:0003842">
    <property type="term" value="F:L-glutamate gamma-semialdehyde dehydrogenase activity"/>
    <property type="evidence" value="ECO:0007669"/>
    <property type="project" value="UniProtKB-UniRule"/>
</dbReference>
<evidence type="ECO:0000259" key="20">
    <source>
        <dbReference type="Pfam" id="PF00171"/>
    </source>
</evidence>
<dbReference type="KEGG" id="bomb:GT348_00810"/>
<reference evidence="24 25" key="1">
    <citation type="submission" date="2020-01" db="EMBL/GenBank/DDBJ databases">
        <title>Genome sequencing of strain KACC 21507.</title>
        <authorList>
            <person name="Heo J."/>
            <person name="Kim S.-J."/>
            <person name="Kim J.-S."/>
            <person name="Hong S.-B."/>
            <person name="Kwon S.-W."/>
        </authorList>
    </citation>
    <scope>NUCLEOTIDE SEQUENCE [LARGE SCALE GENOMIC DNA]</scope>
    <source>
        <strain evidence="24 25">KACC 21507</strain>
    </source>
</reference>
<dbReference type="PANTHER" id="PTHR42862">
    <property type="entry name" value="DELTA-1-PYRROLINE-5-CARBOXYLATE DEHYDROGENASE 1, ISOFORM A-RELATED"/>
    <property type="match status" value="1"/>
</dbReference>
<dbReference type="Pfam" id="PF14850">
    <property type="entry name" value="Pro_dh-DNA_bdg"/>
    <property type="match status" value="1"/>
</dbReference>
<dbReference type="InterPro" id="IPR016161">
    <property type="entry name" value="Ald_DH/histidinol_DH"/>
</dbReference>
<dbReference type="NCBIfam" id="TIGR01238">
    <property type="entry name" value="D1pyr5carbox3"/>
    <property type="match status" value="1"/>
</dbReference>
<keyword evidence="7 18" id="KW-0560">Oxidoreductase</keyword>
<keyword evidence="25" id="KW-1185">Reference proteome</keyword>
<comment type="similarity">
    <text evidence="17 18">In the C-terminal section; belongs to the aldehyde dehydrogenase family.</text>
</comment>
<dbReference type="InterPro" id="IPR029041">
    <property type="entry name" value="FAD-linked_oxidoreductase-like"/>
</dbReference>
<dbReference type="PIRSF" id="PIRSF000197">
    <property type="entry name" value="Bifunct_PutA"/>
    <property type="match status" value="1"/>
</dbReference>
<organism evidence="24 25">
    <name type="scientific">Aristophania vespae</name>
    <dbReference type="NCBI Taxonomy" id="2697033"/>
    <lineage>
        <taxon>Bacteria</taxon>
        <taxon>Pseudomonadati</taxon>
        <taxon>Pseudomonadota</taxon>
        <taxon>Alphaproteobacteria</taxon>
        <taxon>Acetobacterales</taxon>
        <taxon>Acetobacteraceae</taxon>
        <taxon>Aristophania</taxon>
    </lineage>
</organism>
<name>A0A6P1NC07_9PROT</name>
<dbReference type="EMBL" id="CP047652">
    <property type="protein sequence ID" value="QHI95043.1"/>
    <property type="molecule type" value="Genomic_DNA"/>
</dbReference>
<dbReference type="Gene3D" id="3.20.20.220">
    <property type="match status" value="1"/>
</dbReference>
<feature type="domain" description="Proline utilization A proline dehydrogenase N-terminal" evidence="23">
    <location>
        <begin position="15"/>
        <end position="62"/>
    </location>
</feature>
<keyword evidence="8 18" id="KW-0805">Transcription regulation</keyword>
<dbReference type="InterPro" id="IPR050485">
    <property type="entry name" value="Proline_metab_enzyme"/>
</dbReference>
<dbReference type="EC" id="1.5.5.2" evidence="18"/>
<evidence type="ECO:0000256" key="15">
    <source>
        <dbReference type="ARBA" id="ARBA00048779"/>
    </source>
</evidence>
<dbReference type="InterPro" id="IPR041349">
    <property type="entry name" value="PRODH"/>
</dbReference>
<dbReference type="Pfam" id="PF00171">
    <property type="entry name" value="Aldedh"/>
    <property type="match status" value="1"/>
</dbReference>
<accession>A0A6P1NC07</accession>
<evidence type="ECO:0000256" key="5">
    <source>
        <dbReference type="ARBA" id="ARBA00022630"/>
    </source>
</evidence>
<keyword evidence="11 18" id="KW-0238">DNA-binding</keyword>
<evidence type="ECO:0000256" key="2">
    <source>
        <dbReference type="ARBA" id="ARBA00004739"/>
    </source>
</evidence>
<comment type="pathway">
    <text evidence="2 18">Amino-acid degradation; L-proline degradation into L-glutamate; L-glutamate from L-proline: step 1/2.</text>
</comment>
<feature type="active site" evidence="19">
    <location>
        <position position="794"/>
    </location>
</feature>
<sequence length="1211" mass="132585">MAYLPDLFETLPKRSELRVSITEQTRRSEEECVKALLAQAELNQEQETIASEVAFKLARSLRNQRRPGIVEQLVQEFSLASEEGVALMSLAEALLRTPDQATRDELIRDQVTLGDWISHMGAGQPLIINAASWGLSLTSKIIAPANRAKLVHGMIHRRGMPFIRIAMRQAMQMMGRQFVLGETIEQALNVARKQEDEGFTYSYDMLGEAALDQADADRYRADYHAALEAIGKNARGNGVYERAGLSIKLSALHPRYSRAQRDRVLEELLPIVKELAVRARHYDIGLNIDAEESERLELSLDLLEALCQDPELADWNGIGFVVQAYGRRAPAVLDFIIDLARRTKHRIMVRLVKGAYWDSEIKKAQIDGAVDFPVFTRKCHTDVSYLACAKKLLDAPDEIFPQFATHNARTLASIYALAGPDFSIGRYEFQCLHGMGETLYGQVVGSKKLNRPCRIYAPVGTYETLLAYLVRRLLENGANSSFVNLVGDRSIPIEKLIEDPAEQTKAIQPLGSRHPIIHAPSDLYGQERKNSEGMDLNDEAVLQQLRDALAKTPEKSHATSLIIGCPPSTEIQSVLNPADQKDVVGTLHDASKEDVHRAIEEAAKACDSWAGRTPAERADILEKAADLLEEDRVSFMALAVREAGKSYPNAVAEVREAVDFLRYYASLIRADFDNETHRPLGPVVCISPWNFPLAIFLGQITAALAAGNSVLAKPAESTSLIAFEATKLMHKAGVPAEALQLVLGKGSNIGTELVSDPRIAGVMFTGSTAVAQSIARHLSGRLGRNGQPVPFIAETGGLNAMIVDSTALPEQAIIDIVNSAFDSAGQRCSALRLLCIQEDAAPRVVPLLKGAMAQLRVGAPGRLKTDVGPVINERARDSIMAHIRAFQDKKHDVYSTPLVEGETEEGFFVPPTLIEVHSVEEIGGEVFGPVLHVLRYHRRGLDALIKDINASGYGLTFGIHSRLSSTINKLVDKIEAGNIYVNRNMVGAIVGVQPFGGRGLSGTGPKAGGPLAVRRQLSQAPLCPLARTKELSPMARSWQLWLRADNAALAKEVAPWMEHGLLNLTLEMPSPVGETNIYSLLPRGRALILAETEDGLKKLISYAISCGNSISILAAPELLSSFKTLPEVLREEITVVKNKADIRASSFILSESSNDALWQIVRELLEDPKQAVPVIYIGDGNSLRPEWLLEERHVSTNTAAAGGNARLMALI</sequence>
<dbReference type="Proteomes" id="UP000463975">
    <property type="component" value="Chromosome"/>
</dbReference>
<evidence type="ECO:0000256" key="8">
    <source>
        <dbReference type="ARBA" id="ARBA00023015"/>
    </source>
</evidence>
<evidence type="ECO:0000256" key="9">
    <source>
        <dbReference type="ARBA" id="ARBA00023027"/>
    </source>
</evidence>
<dbReference type="InterPro" id="IPR015590">
    <property type="entry name" value="Aldehyde_DH_dom"/>
</dbReference>
<evidence type="ECO:0000259" key="22">
    <source>
        <dbReference type="Pfam" id="PF14850"/>
    </source>
</evidence>
<proteinExistence type="inferred from homology"/>
<dbReference type="SUPFAM" id="SSF53720">
    <property type="entry name" value="ALDH-like"/>
    <property type="match status" value="1"/>
</dbReference>
<dbReference type="Gene3D" id="1.20.5.550">
    <property type="entry name" value="Single Helix bin"/>
    <property type="match status" value="1"/>
</dbReference>
<comment type="function">
    <text evidence="18">Oxidizes proline to glutamate for use as a carbon and nitrogen source.</text>
</comment>
<feature type="active site" evidence="19">
    <location>
        <position position="828"/>
    </location>
</feature>
<evidence type="ECO:0000256" key="7">
    <source>
        <dbReference type="ARBA" id="ARBA00023002"/>
    </source>
</evidence>
<dbReference type="InterPro" id="IPR024082">
    <property type="entry name" value="PRODH_PutA_dom_II"/>
</dbReference>
<dbReference type="Pfam" id="PF18327">
    <property type="entry name" value="PRODH"/>
    <property type="match status" value="1"/>
</dbReference>
<evidence type="ECO:0000256" key="14">
    <source>
        <dbReference type="ARBA" id="ARBA00048142"/>
    </source>
</evidence>
<dbReference type="Gene3D" id="1.20.5.460">
    <property type="entry name" value="Single helix bin"/>
    <property type="match status" value="1"/>
</dbReference>
<evidence type="ECO:0000313" key="24">
    <source>
        <dbReference type="EMBL" id="QHI95043.1"/>
    </source>
</evidence>
<comment type="catalytic activity">
    <reaction evidence="14 18">
        <text>L-glutamate 5-semialdehyde + NAD(+) + H2O = L-glutamate + NADH + 2 H(+)</text>
        <dbReference type="Rhea" id="RHEA:30235"/>
        <dbReference type="ChEBI" id="CHEBI:15377"/>
        <dbReference type="ChEBI" id="CHEBI:15378"/>
        <dbReference type="ChEBI" id="CHEBI:29985"/>
        <dbReference type="ChEBI" id="CHEBI:57540"/>
        <dbReference type="ChEBI" id="CHEBI:57945"/>
        <dbReference type="ChEBI" id="CHEBI:58066"/>
        <dbReference type="EC" id="1.2.1.88"/>
    </reaction>
</comment>
<evidence type="ECO:0000313" key="25">
    <source>
        <dbReference type="Proteomes" id="UP000463975"/>
    </source>
</evidence>
<dbReference type="InterPro" id="IPR024090">
    <property type="entry name" value="PRODH_PutA_dom_I"/>
</dbReference>
<evidence type="ECO:0000256" key="1">
    <source>
        <dbReference type="ARBA" id="ARBA00001974"/>
    </source>
</evidence>
<evidence type="ECO:0000256" key="10">
    <source>
        <dbReference type="ARBA" id="ARBA00023062"/>
    </source>
</evidence>
<evidence type="ECO:0000259" key="23">
    <source>
        <dbReference type="Pfam" id="PF18327"/>
    </source>
</evidence>
<dbReference type="RefSeq" id="WP_160618121.1">
    <property type="nucleotide sequence ID" value="NZ_CP047652.1"/>
</dbReference>
<evidence type="ECO:0000256" key="17">
    <source>
        <dbReference type="ARBA" id="ARBA00060911"/>
    </source>
</evidence>
<evidence type="ECO:0000256" key="18">
    <source>
        <dbReference type="PIRNR" id="PIRNR000197"/>
    </source>
</evidence>
<feature type="domain" description="Proline dehydrogenase PutA" evidence="22">
    <location>
        <begin position="70"/>
        <end position="178"/>
    </location>
</feature>
<evidence type="ECO:0000259" key="21">
    <source>
        <dbReference type="Pfam" id="PF01619"/>
    </source>
</evidence>
<dbReference type="InterPro" id="IPR002872">
    <property type="entry name" value="Proline_DH_dom"/>
</dbReference>
<dbReference type="FunFam" id="3.20.20.220:FF:000004">
    <property type="entry name" value="Bifunctional protein PutA"/>
    <property type="match status" value="1"/>
</dbReference>
<dbReference type="Pfam" id="PF01619">
    <property type="entry name" value="Pro_dh"/>
    <property type="match status" value="1"/>
</dbReference>
<comment type="pathway">
    <text evidence="3 18">Amino-acid degradation; L-proline degradation into L-glutamate; L-glutamate from L-proline: step 2/2.</text>
</comment>
<dbReference type="Gene3D" id="3.40.309.10">
    <property type="entry name" value="Aldehyde Dehydrogenase, Chain A, domain 2"/>
    <property type="match status" value="1"/>
</dbReference>
<dbReference type="FunFam" id="3.40.309.10:FF:000005">
    <property type="entry name" value="1-pyrroline-5-carboxylate dehydrogenase 1"/>
    <property type="match status" value="1"/>
</dbReference>
<comment type="similarity">
    <text evidence="16 18">In the N-terminal section; belongs to the proline dehydrogenase family.</text>
</comment>
<gene>
    <name evidence="24" type="primary">putA</name>
    <name evidence="24" type="ORF">GT348_00810</name>
</gene>
<evidence type="ECO:0000256" key="16">
    <source>
        <dbReference type="ARBA" id="ARBA00060889"/>
    </source>
</evidence>
<dbReference type="CDD" id="cd07125">
    <property type="entry name" value="ALDH_PutA-P5CDH"/>
    <property type="match status" value="1"/>
</dbReference>
<evidence type="ECO:0000256" key="13">
    <source>
        <dbReference type="ARBA" id="ARBA00023268"/>
    </source>
</evidence>
<comment type="catalytic activity">
    <reaction evidence="15 18">
        <text>L-proline + a quinone = (S)-1-pyrroline-5-carboxylate + a quinol + H(+)</text>
        <dbReference type="Rhea" id="RHEA:23784"/>
        <dbReference type="ChEBI" id="CHEBI:15378"/>
        <dbReference type="ChEBI" id="CHEBI:17388"/>
        <dbReference type="ChEBI" id="CHEBI:24646"/>
        <dbReference type="ChEBI" id="CHEBI:60039"/>
        <dbReference type="ChEBI" id="CHEBI:132124"/>
        <dbReference type="EC" id="1.5.5.2"/>
    </reaction>
</comment>
<dbReference type="AlphaFoldDB" id="A0A6P1NC07"/>
<dbReference type="GO" id="GO:0010133">
    <property type="term" value="P:L-proline catabolic process to L-glutamate"/>
    <property type="evidence" value="ECO:0007669"/>
    <property type="project" value="UniProtKB-UniRule"/>
</dbReference>
<dbReference type="SUPFAM" id="SSF81935">
    <property type="entry name" value="N-terminal domain of bifunctional PutA protein"/>
    <property type="match status" value="1"/>
</dbReference>
<dbReference type="GO" id="GO:0009898">
    <property type="term" value="C:cytoplasmic side of plasma membrane"/>
    <property type="evidence" value="ECO:0007669"/>
    <property type="project" value="TreeGrafter"/>
</dbReference>
<evidence type="ECO:0000256" key="6">
    <source>
        <dbReference type="ARBA" id="ARBA00022827"/>
    </source>
</evidence>
<dbReference type="GO" id="GO:0004657">
    <property type="term" value="F:proline dehydrogenase activity"/>
    <property type="evidence" value="ECO:0007669"/>
    <property type="project" value="UniProtKB-UniRule"/>
</dbReference>
<evidence type="ECO:0000256" key="19">
    <source>
        <dbReference type="PIRSR" id="PIRSR000197-1"/>
    </source>
</evidence>
<keyword evidence="10 18" id="KW-0642">Proline metabolism</keyword>
<dbReference type="SUPFAM" id="SSF51730">
    <property type="entry name" value="FAD-linked oxidoreductase"/>
    <property type="match status" value="1"/>
</dbReference>
<dbReference type="PANTHER" id="PTHR42862:SF1">
    <property type="entry name" value="DELTA-1-PYRROLINE-5-CARBOXYLATE DEHYDROGENASE 2, ISOFORM A-RELATED"/>
    <property type="match status" value="1"/>
</dbReference>
<evidence type="ECO:0000256" key="11">
    <source>
        <dbReference type="ARBA" id="ARBA00023125"/>
    </source>
</evidence>
<keyword evidence="13" id="KW-0511">Multifunctional enzyme</keyword>
<evidence type="ECO:0000256" key="4">
    <source>
        <dbReference type="ARBA" id="ARBA00022491"/>
    </source>
</evidence>
<keyword evidence="12 18" id="KW-0804">Transcription</keyword>
<evidence type="ECO:0000256" key="3">
    <source>
        <dbReference type="ARBA" id="ARBA00004786"/>
    </source>
</evidence>
<dbReference type="EC" id="1.2.1.88" evidence="18"/>
<dbReference type="InterPro" id="IPR016163">
    <property type="entry name" value="Ald_DH_C"/>
</dbReference>
<dbReference type="InterPro" id="IPR016162">
    <property type="entry name" value="Ald_DH_N"/>
</dbReference>
<keyword evidence="9 18" id="KW-0520">NAD</keyword>
<dbReference type="GO" id="GO:0003677">
    <property type="term" value="F:DNA binding"/>
    <property type="evidence" value="ECO:0007669"/>
    <property type="project" value="UniProtKB-KW"/>
</dbReference>
<dbReference type="InterPro" id="IPR016160">
    <property type="entry name" value="Ald_DH_CS_CYS"/>
</dbReference>
<dbReference type="PROSITE" id="PS00070">
    <property type="entry name" value="ALDEHYDE_DEHYDR_CYS"/>
    <property type="match status" value="1"/>
</dbReference>